<dbReference type="InParanoid" id="A0A0C3AF59"/>
<accession>A0A0C3AF59</accession>
<dbReference type="STRING" id="765440.A0A0C3AF59"/>
<dbReference type="AlphaFoldDB" id="A0A0C3AF59"/>
<dbReference type="EMBL" id="KN833132">
    <property type="protein sequence ID" value="KIM72433.1"/>
    <property type="molecule type" value="Genomic_DNA"/>
</dbReference>
<proteinExistence type="predicted"/>
<dbReference type="Proteomes" id="UP000054166">
    <property type="component" value="Unassembled WGS sequence"/>
</dbReference>
<feature type="non-terminal residue" evidence="1">
    <location>
        <position position="1"/>
    </location>
</feature>
<keyword evidence="2" id="KW-1185">Reference proteome</keyword>
<evidence type="ECO:0000313" key="1">
    <source>
        <dbReference type="EMBL" id="KIM72433.1"/>
    </source>
</evidence>
<name>A0A0C3AF59_PILCF</name>
<dbReference type="OrthoDB" id="3247165at2759"/>
<dbReference type="HOGENOM" id="CLU_043173_2_0_1"/>
<gene>
    <name evidence="1" type="ORF">PILCRDRAFT_31967</name>
</gene>
<feature type="non-terminal residue" evidence="1">
    <location>
        <position position="197"/>
    </location>
</feature>
<organism evidence="1 2">
    <name type="scientific">Piloderma croceum (strain F 1598)</name>
    <dbReference type="NCBI Taxonomy" id="765440"/>
    <lineage>
        <taxon>Eukaryota</taxon>
        <taxon>Fungi</taxon>
        <taxon>Dikarya</taxon>
        <taxon>Basidiomycota</taxon>
        <taxon>Agaricomycotina</taxon>
        <taxon>Agaricomycetes</taxon>
        <taxon>Agaricomycetidae</taxon>
        <taxon>Atheliales</taxon>
        <taxon>Atheliaceae</taxon>
        <taxon>Piloderma</taxon>
    </lineage>
</organism>
<reference evidence="2" key="2">
    <citation type="submission" date="2015-01" db="EMBL/GenBank/DDBJ databases">
        <title>Evolutionary Origins and Diversification of the Mycorrhizal Mutualists.</title>
        <authorList>
            <consortium name="DOE Joint Genome Institute"/>
            <consortium name="Mycorrhizal Genomics Consortium"/>
            <person name="Kohler A."/>
            <person name="Kuo A."/>
            <person name="Nagy L.G."/>
            <person name="Floudas D."/>
            <person name="Copeland A."/>
            <person name="Barry K.W."/>
            <person name="Cichocki N."/>
            <person name="Veneault-Fourrey C."/>
            <person name="LaButti K."/>
            <person name="Lindquist E.A."/>
            <person name="Lipzen A."/>
            <person name="Lundell T."/>
            <person name="Morin E."/>
            <person name="Murat C."/>
            <person name="Riley R."/>
            <person name="Ohm R."/>
            <person name="Sun H."/>
            <person name="Tunlid A."/>
            <person name="Henrissat B."/>
            <person name="Grigoriev I.V."/>
            <person name="Hibbett D.S."/>
            <person name="Martin F."/>
        </authorList>
    </citation>
    <scope>NUCLEOTIDE SEQUENCE [LARGE SCALE GENOMIC DNA]</scope>
    <source>
        <strain evidence="2">F 1598</strain>
    </source>
</reference>
<evidence type="ECO:0000313" key="2">
    <source>
        <dbReference type="Proteomes" id="UP000054166"/>
    </source>
</evidence>
<protein>
    <submittedName>
        <fullName evidence="1">Uncharacterized protein</fullName>
    </submittedName>
</protein>
<sequence length="197" mass="21891">GRRFEQPKLSTKEFRVSIITVLNAQKDRINELGSVHFAAETGQTLTDFYSIDKFGIPPDAAEKRPRGRKSKASSKHVSNEISPTLQKIIWNLPPSATNHFPGKLSLCIGMPVIIRNNNATEICITKGQEGHVVGWQAGRGIHGQHVLNTLFMKLDKPAKLVKIDGLPENVVPITRGSKNIECTFSSDLKEYIHRSQV</sequence>
<reference evidence="1 2" key="1">
    <citation type="submission" date="2014-04" db="EMBL/GenBank/DDBJ databases">
        <authorList>
            <consortium name="DOE Joint Genome Institute"/>
            <person name="Kuo A."/>
            <person name="Tarkka M."/>
            <person name="Buscot F."/>
            <person name="Kohler A."/>
            <person name="Nagy L.G."/>
            <person name="Floudas D."/>
            <person name="Copeland A."/>
            <person name="Barry K.W."/>
            <person name="Cichocki N."/>
            <person name="Veneault-Fourrey C."/>
            <person name="LaButti K."/>
            <person name="Lindquist E.A."/>
            <person name="Lipzen A."/>
            <person name="Lundell T."/>
            <person name="Morin E."/>
            <person name="Murat C."/>
            <person name="Sun H."/>
            <person name="Tunlid A."/>
            <person name="Henrissat B."/>
            <person name="Grigoriev I.V."/>
            <person name="Hibbett D.S."/>
            <person name="Martin F."/>
            <person name="Nordberg H.P."/>
            <person name="Cantor M.N."/>
            <person name="Hua S.X."/>
        </authorList>
    </citation>
    <scope>NUCLEOTIDE SEQUENCE [LARGE SCALE GENOMIC DNA]</scope>
    <source>
        <strain evidence="1 2">F 1598</strain>
    </source>
</reference>